<gene>
    <name evidence="6" type="ORF">CUS_4741</name>
</gene>
<keyword evidence="2 6" id="KW-0808">Transferase</keyword>
<sequence length="179" mass="19971">MKIKDEAIIKTTEVVVFRFRDGPGYSKFAEYTAGKDPHIFVCDDKKFKIITDVYTREEAIRIAKTAPGLAGVSAAEINNTELISENIIWSSFNVQPPDKKSRLHQAEKPVGLVEQLLEYLTFEGEMVLDQFAGSGVVGEACIKKRRGCVLIEKSKEFISKIIKRLELFDCSIISAPAIA</sequence>
<dbReference type="RefSeq" id="WP_002847226.1">
    <property type="nucleotide sequence ID" value="NZ_ADKM02000021.1"/>
</dbReference>
<keyword evidence="3" id="KW-0680">Restriction system</keyword>
<dbReference type="EMBL" id="ADKM02000021">
    <property type="protein sequence ID" value="EGC04477.1"/>
    <property type="molecule type" value="Genomic_DNA"/>
</dbReference>
<dbReference type="eggNOG" id="COG0863">
    <property type="taxonomic scope" value="Bacteria"/>
</dbReference>
<dbReference type="STRING" id="246199.CUS_4741"/>
<dbReference type="GO" id="GO:0008170">
    <property type="term" value="F:N-methyltransferase activity"/>
    <property type="evidence" value="ECO:0007669"/>
    <property type="project" value="InterPro"/>
</dbReference>
<proteinExistence type="inferred from homology"/>
<name>E9S8B5_RUMAL</name>
<evidence type="ECO:0000256" key="1">
    <source>
        <dbReference type="ARBA" id="ARBA00022603"/>
    </source>
</evidence>
<comment type="similarity">
    <text evidence="4">Belongs to the N(4)/N(6)-methyltransferase family.</text>
</comment>
<dbReference type="SUPFAM" id="SSF53335">
    <property type="entry name" value="S-adenosyl-L-methionine-dependent methyltransferases"/>
    <property type="match status" value="1"/>
</dbReference>
<comment type="caution">
    <text evidence="6">The sequence shown here is derived from an EMBL/GenBank/DDBJ whole genome shotgun (WGS) entry which is preliminary data.</text>
</comment>
<dbReference type="AlphaFoldDB" id="E9S8B5"/>
<evidence type="ECO:0000313" key="7">
    <source>
        <dbReference type="Proteomes" id="UP000004259"/>
    </source>
</evidence>
<organism evidence="6 7">
    <name type="scientific">Ruminococcus albus 8</name>
    <dbReference type="NCBI Taxonomy" id="246199"/>
    <lineage>
        <taxon>Bacteria</taxon>
        <taxon>Bacillati</taxon>
        <taxon>Bacillota</taxon>
        <taxon>Clostridia</taxon>
        <taxon>Eubacteriales</taxon>
        <taxon>Oscillospiraceae</taxon>
        <taxon>Ruminococcus</taxon>
    </lineage>
</organism>
<dbReference type="InterPro" id="IPR001091">
    <property type="entry name" value="RM_Methyltransferase"/>
</dbReference>
<keyword evidence="1 6" id="KW-0489">Methyltransferase</keyword>
<dbReference type="GO" id="GO:0032259">
    <property type="term" value="P:methylation"/>
    <property type="evidence" value="ECO:0007669"/>
    <property type="project" value="UniProtKB-KW"/>
</dbReference>
<dbReference type="InterPro" id="IPR029063">
    <property type="entry name" value="SAM-dependent_MTases_sf"/>
</dbReference>
<dbReference type="EC" id="2.1.1.-" evidence="4"/>
<evidence type="ECO:0000256" key="4">
    <source>
        <dbReference type="RuleBase" id="RU362026"/>
    </source>
</evidence>
<protein>
    <recommendedName>
        <fullName evidence="4">Methyltransferase</fullName>
        <ecNumber evidence="4">2.1.1.-</ecNumber>
    </recommendedName>
</protein>
<accession>E9S8B5</accession>
<keyword evidence="7" id="KW-1185">Reference proteome</keyword>
<dbReference type="Gene3D" id="3.40.50.150">
    <property type="entry name" value="Vaccinia Virus protein VP39"/>
    <property type="match status" value="1"/>
</dbReference>
<dbReference type="PRINTS" id="PR00508">
    <property type="entry name" value="S21N4MTFRASE"/>
</dbReference>
<dbReference type="InterPro" id="IPR002941">
    <property type="entry name" value="DNA_methylase_N4/N6"/>
</dbReference>
<feature type="domain" description="DNA methylase N-4/N-6" evidence="5">
    <location>
        <begin position="54"/>
        <end position="161"/>
    </location>
</feature>
<dbReference type="Pfam" id="PF01555">
    <property type="entry name" value="N6_N4_Mtase"/>
    <property type="match status" value="1"/>
</dbReference>
<dbReference type="OrthoDB" id="9773571at2"/>
<evidence type="ECO:0000256" key="3">
    <source>
        <dbReference type="ARBA" id="ARBA00022747"/>
    </source>
</evidence>
<evidence type="ECO:0000313" key="6">
    <source>
        <dbReference type="EMBL" id="EGC04477.1"/>
    </source>
</evidence>
<dbReference type="Proteomes" id="UP000004259">
    <property type="component" value="Unassembled WGS sequence"/>
</dbReference>
<reference evidence="6 7" key="1">
    <citation type="submission" date="2011-02" db="EMBL/GenBank/DDBJ databases">
        <authorList>
            <person name="Nelson K.E."/>
            <person name="Sutton G."/>
            <person name="Torralba M."/>
            <person name="Durkin S."/>
            <person name="Harkins D."/>
            <person name="Montgomery R."/>
            <person name="Ziemer C."/>
            <person name="Klaassens E."/>
            <person name="Ocuiv P."/>
            <person name="Morrison M."/>
        </authorList>
    </citation>
    <scope>NUCLEOTIDE SEQUENCE [LARGE SCALE GENOMIC DNA]</scope>
    <source>
        <strain evidence="6 7">8</strain>
    </source>
</reference>
<dbReference type="GO" id="GO:0009307">
    <property type="term" value="P:DNA restriction-modification system"/>
    <property type="evidence" value="ECO:0007669"/>
    <property type="project" value="UniProtKB-KW"/>
</dbReference>
<dbReference type="GO" id="GO:0003677">
    <property type="term" value="F:DNA binding"/>
    <property type="evidence" value="ECO:0007669"/>
    <property type="project" value="InterPro"/>
</dbReference>
<evidence type="ECO:0000259" key="5">
    <source>
        <dbReference type="Pfam" id="PF01555"/>
    </source>
</evidence>
<evidence type="ECO:0000256" key="2">
    <source>
        <dbReference type="ARBA" id="ARBA00022679"/>
    </source>
</evidence>